<protein>
    <submittedName>
        <fullName evidence="2">Nucleoside deaminase</fullName>
    </submittedName>
</protein>
<dbReference type="RefSeq" id="WP_379142872.1">
    <property type="nucleotide sequence ID" value="NZ_JBHUEN010000031.1"/>
</dbReference>
<comment type="caution">
    <text evidence="2">The sequence shown here is derived from an EMBL/GenBank/DDBJ whole genome shotgun (WGS) entry which is preliminary data.</text>
</comment>
<evidence type="ECO:0000313" key="2">
    <source>
        <dbReference type="EMBL" id="MFD1882333.1"/>
    </source>
</evidence>
<dbReference type="SUPFAM" id="SSF53927">
    <property type="entry name" value="Cytidine deaminase-like"/>
    <property type="match status" value="1"/>
</dbReference>
<dbReference type="PANTHER" id="PTHR11079:SF202">
    <property type="entry name" value="TRNA-SPECIFIC ADENOSINE DEAMINASE"/>
    <property type="match status" value="1"/>
</dbReference>
<name>A0ABW4R9I3_9RHOB</name>
<dbReference type="PANTHER" id="PTHR11079">
    <property type="entry name" value="CYTOSINE DEAMINASE FAMILY MEMBER"/>
    <property type="match status" value="1"/>
</dbReference>
<dbReference type="CDD" id="cd01285">
    <property type="entry name" value="nucleoside_deaminase"/>
    <property type="match status" value="1"/>
</dbReference>
<reference evidence="3" key="1">
    <citation type="journal article" date="2019" name="Int. J. Syst. Evol. Microbiol.">
        <title>The Global Catalogue of Microorganisms (GCM) 10K type strain sequencing project: providing services to taxonomists for standard genome sequencing and annotation.</title>
        <authorList>
            <consortium name="The Broad Institute Genomics Platform"/>
            <consortium name="The Broad Institute Genome Sequencing Center for Infectious Disease"/>
            <person name="Wu L."/>
            <person name="Ma J."/>
        </authorList>
    </citation>
    <scope>NUCLEOTIDE SEQUENCE [LARGE SCALE GENOMIC DNA]</scope>
    <source>
        <strain evidence="3">CCUG 56029</strain>
    </source>
</reference>
<gene>
    <name evidence="2" type="ORF">ACFSCT_11470</name>
</gene>
<keyword evidence="3" id="KW-1185">Reference proteome</keyword>
<dbReference type="PROSITE" id="PS51747">
    <property type="entry name" value="CYT_DCMP_DEAMINASES_2"/>
    <property type="match status" value="1"/>
</dbReference>
<dbReference type="Pfam" id="PF00383">
    <property type="entry name" value="dCMP_cyt_deam_1"/>
    <property type="match status" value="1"/>
</dbReference>
<dbReference type="Gene3D" id="3.40.140.10">
    <property type="entry name" value="Cytidine Deaminase, domain 2"/>
    <property type="match status" value="1"/>
</dbReference>
<evidence type="ECO:0000259" key="1">
    <source>
        <dbReference type="PROSITE" id="PS51747"/>
    </source>
</evidence>
<proteinExistence type="predicted"/>
<accession>A0ABW4R9I3</accession>
<dbReference type="InterPro" id="IPR016193">
    <property type="entry name" value="Cytidine_deaminase-like"/>
</dbReference>
<evidence type="ECO:0000313" key="3">
    <source>
        <dbReference type="Proteomes" id="UP001597213"/>
    </source>
</evidence>
<organism evidence="2 3">
    <name type="scientific">Paracoccus pacificus</name>
    <dbReference type="NCBI Taxonomy" id="1463598"/>
    <lineage>
        <taxon>Bacteria</taxon>
        <taxon>Pseudomonadati</taxon>
        <taxon>Pseudomonadota</taxon>
        <taxon>Alphaproteobacteria</taxon>
        <taxon>Rhodobacterales</taxon>
        <taxon>Paracoccaceae</taxon>
        <taxon>Paracoccus</taxon>
    </lineage>
</organism>
<dbReference type="Proteomes" id="UP001597213">
    <property type="component" value="Unassembled WGS sequence"/>
</dbReference>
<dbReference type="EMBL" id="JBHUEN010000031">
    <property type="protein sequence ID" value="MFD1882333.1"/>
    <property type="molecule type" value="Genomic_DNA"/>
</dbReference>
<sequence>MKETDLKHLRETIRIARQSRDAGNHPFGAILVGPEGEVLLRSGNSYLADKGVGHAELNVAREASRRFAPEFLAKCTLYTSVEPCCMCAGACYWAGIGAVVYGMTEKRLAVLTGDNPENLTLDLPCETVFAAGQRPVTTRGPFAEIEDEVAAGHSGFWR</sequence>
<dbReference type="InterPro" id="IPR002125">
    <property type="entry name" value="CMP_dCMP_dom"/>
</dbReference>
<feature type="domain" description="CMP/dCMP-type deaminase" evidence="1">
    <location>
        <begin position="3"/>
        <end position="115"/>
    </location>
</feature>